<comment type="similarity">
    <text evidence="1">Belongs to the short-chain dehydrogenases/reductases (SDR) family.</text>
</comment>
<name>A0A076EXR3_RHOOP</name>
<evidence type="ECO:0000256" key="3">
    <source>
        <dbReference type="ARBA" id="ARBA00023027"/>
    </source>
</evidence>
<sequence>MYSLDGKVAMVTGAARGIGAASAQALAVNGAAVVICDLLDDAAEETVAAITDKGGRASYFRTDVSDSASVQSAIRHAEDTFGPLDIAHNNAGTFHPAPLADLADEDWARVINVNLTGVFLCMKYQLQSMVTRGTGAIVNTASVWSMAGAPTQAAYAASKHGVVGLTKTAALDYGAAGVRINAVAPGPIATAMTAAVPTDVMNSIVGRTAAGRYGQPDEVGQAVAWLCSDQASYVNGAVLPVDGGWLAS</sequence>
<dbReference type="NCBIfam" id="NF005559">
    <property type="entry name" value="PRK07231.1"/>
    <property type="match status" value="1"/>
</dbReference>
<dbReference type="RefSeq" id="WP_128642867.1">
    <property type="nucleotide sequence ID" value="NZ_CP008948.1"/>
</dbReference>
<dbReference type="EMBL" id="CP008948">
    <property type="protein sequence ID" value="AII10770.1"/>
    <property type="molecule type" value="Genomic_DNA"/>
</dbReference>
<keyword evidence="2" id="KW-0560">Oxidoreductase</keyword>
<dbReference type="Proteomes" id="UP000028488">
    <property type="component" value="Plasmid pPDG1"/>
</dbReference>
<reference evidence="5 6" key="1">
    <citation type="submission" date="2014-07" db="EMBL/GenBank/DDBJ databases">
        <title>Genome Sequence of Rhodococcus opacus Strain R7, a Biodegrader of Mono- and Polycyclic Aromatic Hydrocarbons.</title>
        <authorList>
            <person name="Di Gennaro P."/>
            <person name="Zampolli J."/>
            <person name="Presti I."/>
            <person name="Cappelletti M."/>
            <person name="D'Ursi P."/>
            <person name="Orro A."/>
            <person name="Mezzelani A."/>
            <person name="Milanesi L."/>
        </authorList>
    </citation>
    <scope>NUCLEOTIDE SEQUENCE [LARGE SCALE GENOMIC DNA]</scope>
    <source>
        <strain evidence="5 6">R7</strain>
        <plasmid evidence="5">pPDG1</plasmid>
    </source>
</reference>
<dbReference type="GO" id="GO:0016491">
    <property type="term" value="F:oxidoreductase activity"/>
    <property type="evidence" value="ECO:0007669"/>
    <property type="project" value="UniProtKB-KW"/>
</dbReference>
<dbReference type="InterPro" id="IPR057326">
    <property type="entry name" value="KR_dom"/>
</dbReference>
<gene>
    <name evidence="5" type="ORF">EP51_42005</name>
</gene>
<dbReference type="PANTHER" id="PTHR24321:SF8">
    <property type="entry name" value="ESTRADIOL 17-BETA-DEHYDROGENASE 8-RELATED"/>
    <property type="match status" value="1"/>
</dbReference>
<accession>A0A076EXR3</accession>
<dbReference type="SMART" id="SM00822">
    <property type="entry name" value="PKS_KR"/>
    <property type="match status" value="1"/>
</dbReference>
<evidence type="ECO:0000313" key="6">
    <source>
        <dbReference type="Proteomes" id="UP000028488"/>
    </source>
</evidence>
<keyword evidence="5" id="KW-0614">Plasmid</keyword>
<dbReference type="PRINTS" id="PR00081">
    <property type="entry name" value="GDHRDH"/>
</dbReference>
<dbReference type="AlphaFoldDB" id="A0A076EXR3"/>
<dbReference type="SUPFAM" id="SSF51735">
    <property type="entry name" value="NAD(P)-binding Rossmann-fold domains"/>
    <property type="match status" value="1"/>
</dbReference>
<protein>
    <submittedName>
        <fullName evidence="5">Oxidoreductase</fullName>
    </submittedName>
</protein>
<geneLocation type="plasmid" evidence="5 6">
    <name>pPDG1</name>
</geneLocation>
<keyword evidence="3" id="KW-0520">NAD</keyword>
<evidence type="ECO:0000313" key="5">
    <source>
        <dbReference type="EMBL" id="AII10770.1"/>
    </source>
</evidence>
<dbReference type="Pfam" id="PF13561">
    <property type="entry name" value="adh_short_C2"/>
    <property type="match status" value="1"/>
</dbReference>
<dbReference type="FunFam" id="3.40.50.720:FF:000084">
    <property type="entry name" value="Short-chain dehydrogenase reductase"/>
    <property type="match status" value="1"/>
</dbReference>
<dbReference type="InterPro" id="IPR002347">
    <property type="entry name" value="SDR_fam"/>
</dbReference>
<evidence type="ECO:0000256" key="2">
    <source>
        <dbReference type="ARBA" id="ARBA00023002"/>
    </source>
</evidence>
<dbReference type="PROSITE" id="PS00061">
    <property type="entry name" value="ADH_SHORT"/>
    <property type="match status" value="1"/>
</dbReference>
<evidence type="ECO:0000259" key="4">
    <source>
        <dbReference type="SMART" id="SM00822"/>
    </source>
</evidence>
<dbReference type="Gene3D" id="3.40.50.720">
    <property type="entry name" value="NAD(P)-binding Rossmann-like Domain"/>
    <property type="match status" value="1"/>
</dbReference>
<evidence type="ECO:0000256" key="1">
    <source>
        <dbReference type="ARBA" id="ARBA00006484"/>
    </source>
</evidence>
<feature type="domain" description="Ketoreductase" evidence="4">
    <location>
        <begin position="7"/>
        <end position="198"/>
    </location>
</feature>
<proteinExistence type="inferred from homology"/>
<dbReference type="NCBIfam" id="NF009466">
    <property type="entry name" value="PRK12826.1-2"/>
    <property type="match status" value="1"/>
</dbReference>
<dbReference type="PANTHER" id="PTHR24321">
    <property type="entry name" value="DEHYDROGENASES, SHORT CHAIN"/>
    <property type="match status" value="1"/>
</dbReference>
<dbReference type="InterPro" id="IPR020904">
    <property type="entry name" value="Sc_DH/Rdtase_CS"/>
</dbReference>
<organism evidence="5 6">
    <name type="scientific">Rhodococcus opacus</name>
    <name type="common">Nocardia opaca</name>
    <dbReference type="NCBI Taxonomy" id="37919"/>
    <lineage>
        <taxon>Bacteria</taxon>
        <taxon>Bacillati</taxon>
        <taxon>Actinomycetota</taxon>
        <taxon>Actinomycetes</taxon>
        <taxon>Mycobacteriales</taxon>
        <taxon>Nocardiaceae</taxon>
        <taxon>Rhodococcus</taxon>
    </lineage>
</organism>
<dbReference type="PRINTS" id="PR00080">
    <property type="entry name" value="SDRFAMILY"/>
</dbReference>
<dbReference type="InterPro" id="IPR036291">
    <property type="entry name" value="NAD(P)-bd_dom_sf"/>
</dbReference>